<comment type="similarity">
    <text evidence="2 9">Belongs to the TCP-1 chaperonin family.</text>
</comment>
<dbReference type="InterPro" id="IPR053374">
    <property type="entry name" value="TCP-1_chaperonin"/>
</dbReference>
<dbReference type="SUPFAM" id="SSF48592">
    <property type="entry name" value="GroEL equatorial domain-like"/>
    <property type="match status" value="1"/>
</dbReference>
<dbReference type="Gene3D" id="1.10.560.10">
    <property type="entry name" value="GroEL-like equatorial domain"/>
    <property type="match status" value="1"/>
</dbReference>
<dbReference type="GO" id="GO:0140662">
    <property type="term" value="F:ATP-dependent protein folding chaperone"/>
    <property type="evidence" value="ECO:0007669"/>
    <property type="project" value="InterPro"/>
</dbReference>
<evidence type="ECO:0000256" key="10">
    <source>
        <dbReference type="RuleBase" id="RU004192"/>
    </source>
</evidence>
<dbReference type="Gene3D" id="3.50.7.10">
    <property type="entry name" value="GroEL"/>
    <property type="match status" value="1"/>
</dbReference>
<evidence type="ECO:0000256" key="4">
    <source>
        <dbReference type="ARBA" id="ARBA00016107"/>
    </source>
</evidence>
<dbReference type="CDD" id="cd03338">
    <property type="entry name" value="TCP1_delta"/>
    <property type="match status" value="1"/>
</dbReference>
<keyword evidence="12" id="KW-1185">Reference proteome</keyword>
<dbReference type="PROSITE" id="PS00751">
    <property type="entry name" value="TCP1_2"/>
    <property type="match status" value="1"/>
</dbReference>
<dbReference type="EMBL" id="ML991777">
    <property type="protein sequence ID" value="KAF2237976.1"/>
    <property type="molecule type" value="Genomic_DNA"/>
</dbReference>
<dbReference type="SUPFAM" id="SSF52029">
    <property type="entry name" value="GroEL apical domain-like"/>
    <property type="match status" value="1"/>
</dbReference>
<proteinExistence type="inferred from homology"/>
<evidence type="ECO:0000256" key="6">
    <source>
        <dbReference type="ARBA" id="ARBA00022741"/>
    </source>
</evidence>
<dbReference type="InterPro" id="IPR027409">
    <property type="entry name" value="GroEL-like_apical_dom_sf"/>
</dbReference>
<dbReference type="SUPFAM" id="SSF54849">
    <property type="entry name" value="GroEL-intermediate domain like"/>
    <property type="match status" value="1"/>
</dbReference>
<dbReference type="Gene3D" id="3.30.260.10">
    <property type="entry name" value="TCP-1-like chaperonin intermediate domain"/>
    <property type="match status" value="1"/>
</dbReference>
<dbReference type="InterPro" id="IPR027410">
    <property type="entry name" value="TCP-1-like_intermed_sf"/>
</dbReference>
<dbReference type="PANTHER" id="PTHR11353">
    <property type="entry name" value="CHAPERONIN"/>
    <property type="match status" value="1"/>
</dbReference>
<dbReference type="GO" id="GO:0016887">
    <property type="term" value="F:ATP hydrolysis activity"/>
    <property type="evidence" value="ECO:0007669"/>
    <property type="project" value="InterPro"/>
</dbReference>
<evidence type="ECO:0000313" key="12">
    <source>
        <dbReference type="Proteomes" id="UP000800092"/>
    </source>
</evidence>
<dbReference type="GO" id="GO:0005524">
    <property type="term" value="F:ATP binding"/>
    <property type="evidence" value="ECO:0007669"/>
    <property type="project" value="UniProtKB-KW"/>
</dbReference>
<keyword evidence="8 9" id="KW-0143">Chaperone</keyword>
<dbReference type="GO" id="GO:0051082">
    <property type="term" value="F:unfolded protein binding"/>
    <property type="evidence" value="ECO:0007669"/>
    <property type="project" value="InterPro"/>
</dbReference>
<keyword evidence="6 9" id="KW-0547">Nucleotide-binding</keyword>
<comment type="subunit">
    <text evidence="3">Heterooligomeric complex of about 850 to 900 kDa that forms two stacked rings, 12 to 16 nm in diameter.</text>
</comment>
<evidence type="ECO:0000256" key="1">
    <source>
        <dbReference type="ARBA" id="ARBA00004496"/>
    </source>
</evidence>
<evidence type="ECO:0000256" key="2">
    <source>
        <dbReference type="ARBA" id="ARBA00008020"/>
    </source>
</evidence>
<dbReference type="InterPro" id="IPR054827">
    <property type="entry name" value="thermosome_alpha"/>
</dbReference>
<dbReference type="InterPro" id="IPR012717">
    <property type="entry name" value="Chap_CCT_delta"/>
</dbReference>
<reference evidence="11" key="1">
    <citation type="journal article" date="2020" name="Stud. Mycol.">
        <title>101 Dothideomycetes genomes: a test case for predicting lifestyles and emergence of pathogens.</title>
        <authorList>
            <person name="Haridas S."/>
            <person name="Albert R."/>
            <person name="Binder M."/>
            <person name="Bloem J."/>
            <person name="Labutti K."/>
            <person name="Salamov A."/>
            <person name="Andreopoulos B."/>
            <person name="Baker S."/>
            <person name="Barry K."/>
            <person name="Bills G."/>
            <person name="Bluhm B."/>
            <person name="Cannon C."/>
            <person name="Castanera R."/>
            <person name="Culley D."/>
            <person name="Daum C."/>
            <person name="Ezra D."/>
            <person name="Gonzalez J."/>
            <person name="Henrissat B."/>
            <person name="Kuo A."/>
            <person name="Liang C."/>
            <person name="Lipzen A."/>
            <person name="Lutzoni F."/>
            <person name="Magnuson J."/>
            <person name="Mondo S."/>
            <person name="Nolan M."/>
            <person name="Ohm R."/>
            <person name="Pangilinan J."/>
            <person name="Park H.-J."/>
            <person name="Ramirez L."/>
            <person name="Alfaro M."/>
            <person name="Sun H."/>
            <person name="Tritt A."/>
            <person name="Yoshinaga Y."/>
            <person name="Zwiers L.-H."/>
            <person name="Turgeon B."/>
            <person name="Goodwin S."/>
            <person name="Spatafora J."/>
            <person name="Crous P."/>
            <person name="Grigoriev I."/>
        </authorList>
    </citation>
    <scope>NUCLEOTIDE SEQUENCE</scope>
    <source>
        <strain evidence="11">Tuck. ex Michener</strain>
    </source>
</reference>
<sequence length="531" mass="56796">MAAVQAAPSAGNNAFKDKEKPQAVRTANIVAARAVADAIRTSLGPRGMDKMIQTGKGETIITNDGNTMLKDMSVMHPAAKMLVDLANAQDIEAGDGTTSVVVIAGSLLGAAERLLAKGIHPTVISESFQRAANAAVQTLHDMSIPISLTDRATLLKAASTSLSSKIVSQEPKLAPMAVDSVLKIIDLKTADNVDLKNIRILKKVGGTIDDSEMVDGLVLQQQAVKSGGGPARMEKARIGLIQFQLSPPKPDMENQIVVNDYRQMDKILKEERTYLLNMAKKIKKSKCNVLLIQKSILRDAVNDLSLHYLAKLNILAVKDIERDEVEFICRSTGCKPIADIDSFTEDKLGSADLVEEVQTSGARIVKVTGVKAAAQTVSIVCRGANPLILDEAERSLHDAHCVIRCLVKKRALLAGGGAPEIEIAQSLSHQSRSLTGTEAICWKAFADAMEVIPTTLAENAGLNSIKVVTDLRHRHALGEKNAGVSIKTGGVKNNIAEENVLQPLLVSTSAIELAAETLKSILRIDDIALSR</sequence>
<accession>A0A6A6HIP3</accession>
<keyword evidence="5" id="KW-0963">Cytoplasm</keyword>
<dbReference type="Pfam" id="PF00118">
    <property type="entry name" value="Cpn60_TCP1"/>
    <property type="match status" value="1"/>
</dbReference>
<evidence type="ECO:0000256" key="7">
    <source>
        <dbReference type="ARBA" id="ARBA00022840"/>
    </source>
</evidence>
<dbReference type="PROSITE" id="PS00750">
    <property type="entry name" value="TCP1_1"/>
    <property type="match status" value="1"/>
</dbReference>
<dbReference type="GO" id="GO:0005832">
    <property type="term" value="C:chaperonin-containing T-complex"/>
    <property type="evidence" value="ECO:0007669"/>
    <property type="project" value="UniProtKB-ARBA"/>
</dbReference>
<evidence type="ECO:0000313" key="11">
    <source>
        <dbReference type="EMBL" id="KAF2237976.1"/>
    </source>
</evidence>
<evidence type="ECO:0000256" key="8">
    <source>
        <dbReference type="ARBA" id="ARBA00023186"/>
    </source>
</evidence>
<dbReference type="NCBIfam" id="TIGR02342">
    <property type="entry name" value="chap_CCT_delta"/>
    <property type="match status" value="1"/>
</dbReference>
<dbReference type="InterPro" id="IPR002423">
    <property type="entry name" value="Cpn60/GroEL/TCP-1"/>
</dbReference>
<evidence type="ECO:0000256" key="3">
    <source>
        <dbReference type="ARBA" id="ARBA00011531"/>
    </source>
</evidence>
<dbReference type="InterPro" id="IPR017998">
    <property type="entry name" value="Chaperone_TCP-1"/>
</dbReference>
<dbReference type="AlphaFoldDB" id="A0A6A6HIP3"/>
<dbReference type="FunFam" id="3.50.7.10:FF:000010">
    <property type="entry name" value="T-complex protein 1 subunit delta"/>
    <property type="match status" value="1"/>
</dbReference>
<dbReference type="NCBIfam" id="NF041083">
    <property type="entry name" value="thermosome_beta"/>
    <property type="match status" value="1"/>
</dbReference>
<evidence type="ECO:0000256" key="9">
    <source>
        <dbReference type="RuleBase" id="RU004187"/>
    </source>
</evidence>
<name>A0A6A6HIP3_VIRVR</name>
<protein>
    <recommendedName>
        <fullName evidence="4 10">T-complex protein 1 subunit delta</fullName>
    </recommendedName>
</protein>
<evidence type="ECO:0000256" key="5">
    <source>
        <dbReference type="ARBA" id="ARBA00022490"/>
    </source>
</evidence>
<organism evidence="11 12">
    <name type="scientific">Viridothelium virens</name>
    <name type="common">Speckled blister lichen</name>
    <name type="synonym">Trypethelium virens</name>
    <dbReference type="NCBI Taxonomy" id="1048519"/>
    <lineage>
        <taxon>Eukaryota</taxon>
        <taxon>Fungi</taxon>
        <taxon>Dikarya</taxon>
        <taxon>Ascomycota</taxon>
        <taxon>Pezizomycotina</taxon>
        <taxon>Dothideomycetes</taxon>
        <taxon>Dothideomycetes incertae sedis</taxon>
        <taxon>Trypetheliales</taxon>
        <taxon>Trypetheliaceae</taxon>
        <taxon>Viridothelium</taxon>
    </lineage>
</organism>
<dbReference type="PRINTS" id="PR00304">
    <property type="entry name" value="TCOMPLEXTCP1"/>
</dbReference>
<keyword evidence="7 9" id="KW-0067">ATP-binding</keyword>
<comment type="subcellular location">
    <subcellularLocation>
        <location evidence="1">Cytoplasm</location>
    </subcellularLocation>
</comment>
<dbReference type="Proteomes" id="UP000800092">
    <property type="component" value="Unassembled WGS sequence"/>
</dbReference>
<dbReference type="NCBIfam" id="NF041082">
    <property type="entry name" value="thermosome_alpha"/>
    <property type="match status" value="1"/>
</dbReference>
<dbReference type="InterPro" id="IPR027413">
    <property type="entry name" value="GROEL-like_equatorial_sf"/>
</dbReference>
<dbReference type="OrthoDB" id="10248520at2759"/>
<dbReference type="PROSITE" id="PS00995">
    <property type="entry name" value="TCP1_3"/>
    <property type="match status" value="1"/>
</dbReference>
<dbReference type="InterPro" id="IPR002194">
    <property type="entry name" value="Chaperonin_TCP-1_CS"/>
</dbReference>
<gene>
    <name evidence="11" type="ORF">EV356DRAFT_519612</name>
</gene>